<organism evidence="4 5">
    <name type="scientific">Colletotrichum kahawae</name>
    <name type="common">Coffee berry disease fungus</name>
    <dbReference type="NCBI Taxonomy" id="34407"/>
    <lineage>
        <taxon>Eukaryota</taxon>
        <taxon>Fungi</taxon>
        <taxon>Dikarya</taxon>
        <taxon>Ascomycota</taxon>
        <taxon>Pezizomycotina</taxon>
        <taxon>Sordariomycetes</taxon>
        <taxon>Hypocreomycetidae</taxon>
        <taxon>Glomerellales</taxon>
        <taxon>Glomerellaceae</taxon>
        <taxon>Colletotrichum</taxon>
        <taxon>Colletotrichum gloeosporioides species complex</taxon>
    </lineage>
</organism>
<dbReference type="SMART" id="SM00939">
    <property type="entry name" value="PepX_C"/>
    <property type="match status" value="1"/>
</dbReference>
<dbReference type="InterPro" id="IPR029058">
    <property type="entry name" value="AB_hydrolase_fold"/>
</dbReference>
<feature type="compositionally biased region" description="Basic and acidic residues" evidence="2">
    <location>
        <begin position="20"/>
        <end position="29"/>
    </location>
</feature>
<feature type="region of interest" description="Disordered" evidence="2">
    <location>
        <begin position="16"/>
        <end position="43"/>
    </location>
</feature>
<feature type="domain" description="Xaa-Pro dipeptidyl-peptidase C-terminal" evidence="3">
    <location>
        <begin position="320"/>
        <end position="561"/>
    </location>
</feature>
<dbReference type="InterPro" id="IPR050585">
    <property type="entry name" value="Xaa-Pro_dipeptidyl-ppase/CocE"/>
</dbReference>
<evidence type="ECO:0000256" key="1">
    <source>
        <dbReference type="ARBA" id="ARBA00022801"/>
    </source>
</evidence>
<sequence length="566" mass="63550">MAPYYVNSIEVLQRPATRPPWEHPKEPSRVELPAGSKKTPGSRPLDCDIILERDQLVTLRDGVRIRVDIYRPKTEGKVPALLMWGPYGKSGTGALNLHMVPLNAGVSPSRLSGYESFEGLDPAEWVPKGYAVVNADARGVGDSEGDIRNWGTGEGRDGHDAIEEIAKLPWCTGKVALAGNSWLALIQWFIAAERPPHLACIAPFEGCSDQLRETLCRGGIPDTAFSGMINHVVAGRNMLEDNVAMLEKYPSRNEYWDDKRPRVDKIEVPAYVLGSYSTGIHTVGSFRGFEEIPHQKKWIAVHATQEWYDLYSKPRVDDLQRFFDRYLKDIENGWEQTPPVRLAVLGFNKPPILDLPFDHLPWLAPYNPNTNLQKLYLTQDKSLQLENEAIELAYTFRQPTTLAGPTKLVIHTSCPSQTDFDVYVQLRKRDSSGNELVHVNMPLADLGVADAKEVPNINPLKYLGPTGQLRASRRKVAPELSQLYWQTLAHDTEEPVAAGEIVQLEVWVWPTAIQFDAGEQLVVKVSGHRMTLPEFEHLAVEPRNAAQQLVHVGGQYESYLEVVWFT</sequence>
<dbReference type="AlphaFoldDB" id="A0AAD9YVW6"/>
<dbReference type="InterPro" id="IPR008979">
    <property type="entry name" value="Galactose-bd-like_sf"/>
</dbReference>
<keyword evidence="1" id="KW-0378">Hydrolase</keyword>
<dbReference type="Proteomes" id="UP001281614">
    <property type="component" value="Unassembled WGS sequence"/>
</dbReference>
<dbReference type="GO" id="GO:0008239">
    <property type="term" value="F:dipeptidyl-peptidase activity"/>
    <property type="evidence" value="ECO:0007669"/>
    <property type="project" value="InterPro"/>
</dbReference>
<reference evidence="4" key="1">
    <citation type="submission" date="2023-02" db="EMBL/GenBank/DDBJ databases">
        <title>Colletotrichum kahawae CIFC_Que2 genome sequencing and assembly.</title>
        <authorList>
            <person name="Baroncelli R."/>
        </authorList>
    </citation>
    <scope>NUCLEOTIDE SEQUENCE</scope>
    <source>
        <strain evidence="4">CIFC_Que2</strain>
    </source>
</reference>
<gene>
    <name evidence="4" type="ORF">CKAH01_11526</name>
</gene>
<evidence type="ECO:0000313" key="4">
    <source>
        <dbReference type="EMBL" id="KAK2778935.1"/>
    </source>
</evidence>
<protein>
    <recommendedName>
        <fullName evidence="3">Xaa-Pro dipeptidyl-peptidase C-terminal domain-containing protein</fullName>
    </recommendedName>
</protein>
<evidence type="ECO:0000256" key="2">
    <source>
        <dbReference type="SAM" id="MobiDB-lite"/>
    </source>
</evidence>
<accession>A0AAD9YVW6</accession>
<keyword evidence="5" id="KW-1185">Reference proteome</keyword>
<evidence type="ECO:0000259" key="3">
    <source>
        <dbReference type="SMART" id="SM00939"/>
    </source>
</evidence>
<dbReference type="Pfam" id="PF08530">
    <property type="entry name" value="PepX_C"/>
    <property type="match status" value="1"/>
</dbReference>
<dbReference type="InterPro" id="IPR005674">
    <property type="entry name" value="CocE/Ser_esterase"/>
</dbReference>
<dbReference type="SUPFAM" id="SSF53474">
    <property type="entry name" value="alpha/beta-Hydrolases"/>
    <property type="match status" value="1"/>
</dbReference>
<comment type="caution">
    <text evidence="4">The sequence shown here is derived from an EMBL/GenBank/DDBJ whole genome shotgun (WGS) entry which is preliminary data.</text>
</comment>
<evidence type="ECO:0000313" key="5">
    <source>
        <dbReference type="Proteomes" id="UP001281614"/>
    </source>
</evidence>
<dbReference type="InterPro" id="IPR013736">
    <property type="entry name" value="Xaa-Pro_dipept_C"/>
</dbReference>
<dbReference type="Pfam" id="PF02129">
    <property type="entry name" value="Peptidase_S15"/>
    <property type="match status" value="1"/>
</dbReference>
<dbReference type="PANTHER" id="PTHR43056">
    <property type="entry name" value="PEPTIDASE S9 PROLYL OLIGOPEPTIDASE"/>
    <property type="match status" value="1"/>
</dbReference>
<name>A0AAD9YVW6_COLKA</name>
<dbReference type="InterPro" id="IPR000383">
    <property type="entry name" value="Xaa-Pro-like_dom"/>
</dbReference>
<dbReference type="Gene3D" id="2.60.120.260">
    <property type="entry name" value="Galactose-binding domain-like"/>
    <property type="match status" value="1"/>
</dbReference>
<dbReference type="Gene3D" id="3.40.50.1820">
    <property type="entry name" value="alpha/beta hydrolase"/>
    <property type="match status" value="1"/>
</dbReference>
<dbReference type="Gene3D" id="1.10.3020.20">
    <property type="match status" value="1"/>
</dbReference>
<dbReference type="SUPFAM" id="SSF49785">
    <property type="entry name" value="Galactose-binding domain-like"/>
    <property type="match status" value="1"/>
</dbReference>
<proteinExistence type="predicted"/>
<dbReference type="EMBL" id="VYYT01000007">
    <property type="protein sequence ID" value="KAK2778935.1"/>
    <property type="molecule type" value="Genomic_DNA"/>
</dbReference>
<dbReference type="NCBIfam" id="TIGR00976">
    <property type="entry name" value="CocE_NonD"/>
    <property type="match status" value="1"/>
</dbReference>
<dbReference type="PANTHER" id="PTHR43056:SF10">
    <property type="entry name" value="COCE_NOND FAMILY, PUTATIVE (AFU_ORTHOLOGUE AFUA_7G00600)-RELATED"/>
    <property type="match status" value="1"/>
</dbReference>